<proteinExistence type="predicted"/>
<reference evidence="2" key="1">
    <citation type="submission" date="2021-01" db="EMBL/GenBank/DDBJ databases">
        <title>Metabolic potential, ecology and presence of endohyphal bacteria is reflected in genomic diversity of Mucoromycotina.</title>
        <authorList>
            <person name="Muszewska A."/>
            <person name="Okrasinska A."/>
            <person name="Steczkiewicz K."/>
            <person name="Drgas O."/>
            <person name="Orlowska M."/>
            <person name="Perlinska-Lenart U."/>
            <person name="Aleksandrzak-Piekarczyk T."/>
            <person name="Szatraj K."/>
            <person name="Zielenkiewicz U."/>
            <person name="Pilsyk S."/>
            <person name="Malc E."/>
            <person name="Mieczkowski P."/>
            <person name="Kruszewska J.S."/>
            <person name="Biernat P."/>
            <person name="Pawlowska J."/>
        </authorList>
    </citation>
    <scope>NUCLEOTIDE SEQUENCE</scope>
    <source>
        <strain evidence="2">WA0000018081</strain>
    </source>
</reference>
<accession>A0A8H7SLB8</accession>
<gene>
    <name evidence="2" type="ORF">INT48_006270</name>
</gene>
<keyword evidence="3" id="KW-1185">Reference proteome</keyword>
<protein>
    <submittedName>
        <fullName evidence="2">Uncharacterized protein</fullName>
    </submittedName>
</protein>
<evidence type="ECO:0000313" key="2">
    <source>
        <dbReference type="EMBL" id="KAG2230113.1"/>
    </source>
</evidence>
<organism evidence="2 3">
    <name type="scientific">Thamnidium elegans</name>
    <dbReference type="NCBI Taxonomy" id="101142"/>
    <lineage>
        <taxon>Eukaryota</taxon>
        <taxon>Fungi</taxon>
        <taxon>Fungi incertae sedis</taxon>
        <taxon>Mucoromycota</taxon>
        <taxon>Mucoromycotina</taxon>
        <taxon>Mucoromycetes</taxon>
        <taxon>Mucorales</taxon>
        <taxon>Mucorineae</taxon>
        <taxon>Mucoraceae</taxon>
        <taxon>Thamnidium</taxon>
    </lineage>
</organism>
<evidence type="ECO:0000313" key="3">
    <source>
        <dbReference type="Proteomes" id="UP000613177"/>
    </source>
</evidence>
<dbReference type="Proteomes" id="UP000613177">
    <property type="component" value="Unassembled WGS sequence"/>
</dbReference>
<feature type="region of interest" description="Disordered" evidence="1">
    <location>
        <begin position="18"/>
        <end position="48"/>
    </location>
</feature>
<comment type="caution">
    <text evidence="2">The sequence shown here is derived from an EMBL/GenBank/DDBJ whole genome shotgun (WGS) entry which is preliminary data.</text>
</comment>
<dbReference type="AlphaFoldDB" id="A0A8H7SLB8"/>
<name>A0A8H7SLB8_9FUNG</name>
<evidence type="ECO:0000256" key="1">
    <source>
        <dbReference type="SAM" id="MobiDB-lite"/>
    </source>
</evidence>
<feature type="compositionally biased region" description="Basic and acidic residues" evidence="1">
    <location>
        <begin position="27"/>
        <end position="41"/>
    </location>
</feature>
<sequence>MLKTKKTVFTYLKYKPTRKEKKMHRSRERDSRKIHEEQNRLEKRKKITSRRSEECQVLEAQVSNHAFTDAIILLIDNEDIELQKTVLNNVYFQYRHTINHWTGLIMKEENIEHINCYACDVIRSISYPRTYFEVSHGGIASILDGFALIEGIIDDIITEIDKKGNARKIIDTDEWLSPILLDVNDNYEKYDPSDDNDDLDIENDI</sequence>
<dbReference type="EMBL" id="JAEPRE010000221">
    <property type="protein sequence ID" value="KAG2230113.1"/>
    <property type="molecule type" value="Genomic_DNA"/>
</dbReference>